<gene>
    <name evidence="1" type="ORF">GWK47_043556</name>
</gene>
<protein>
    <submittedName>
        <fullName evidence="1">Uncharacterized protein</fullName>
    </submittedName>
</protein>
<dbReference type="Proteomes" id="UP000770661">
    <property type="component" value="Unassembled WGS sequence"/>
</dbReference>
<keyword evidence="2" id="KW-1185">Reference proteome</keyword>
<reference evidence="1" key="1">
    <citation type="submission" date="2020-07" db="EMBL/GenBank/DDBJ databases">
        <title>The High-quality genome of the commercially important snow crab, Chionoecetes opilio.</title>
        <authorList>
            <person name="Jeong J.-H."/>
            <person name="Ryu S."/>
        </authorList>
    </citation>
    <scope>NUCLEOTIDE SEQUENCE</scope>
    <source>
        <strain evidence="1">MADBK_172401_WGS</strain>
        <tissue evidence="1">Digestive gland</tissue>
    </source>
</reference>
<dbReference type="OrthoDB" id="6377796at2759"/>
<organism evidence="1 2">
    <name type="scientific">Chionoecetes opilio</name>
    <name type="common">Atlantic snow crab</name>
    <name type="synonym">Cancer opilio</name>
    <dbReference type="NCBI Taxonomy" id="41210"/>
    <lineage>
        <taxon>Eukaryota</taxon>
        <taxon>Metazoa</taxon>
        <taxon>Ecdysozoa</taxon>
        <taxon>Arthropoda</taxon>
        <taxon>Crustacea</taxon>
        <taxon>Multicrustacea</taxon>
        <taxon>Malacostraca</taxon>
        <taxon>Eumalacostraca</taxon>
        <taxon>Eucarida</taxon>
        <taxon>Decapoda</taxon>
        <taxon>Pleocyemata</taxon>
        <taxon>Brachyura</taxon>
        <taxon>Eubrachyura</taxon>
        <taxon>Majoidea</taxon>
        <taxon>Majidae</taxon>
        <taxon>Chionoecetes</taxon>
    </lineage>
</organism>
<evidence type="ECO:0000313" key="2">
    <source>
        <dbReference type="Proteomes" id="UP000770661"/>
    </source>
</evidence>
<comment type="caution">
    <text evidence="1">The sequence shown here is derived from an EMBL/GenBank/DDBJ whole genome shotgun (WGS) entry which is preliminary data.</text>
</comment>
<dbReference type="EMBL" id="JACEEZ010008873">
    <property type="protein sequence ID" value="KAG0722950.1"/>
    <property type="molecule type" value="Genomic_DNA"/>
</dbReference>
<evidence type="ECO:0000313" key="1">
    <source>
        <dbReference type="EMBL" id="KAG0722950.1"/>
    </source>
</evidence>
<proteinExistence type="predicted"/>
<name>A0A8J4Y837_CHIOP</name>
<sequence>MGYVSDGVNLMSQEEVGSSIASELNLSNVGGVFVGRAMVALVGGHGRVLGMGIARRDKIPLLGVLASELRFVFKCRGSSKPVRKKVAESEAAGNNIYGSDVYNYSSKNTFT</sequence>
<dbReference type="AlphaFoldDB" id="A0A8J4Y837"/>
<accession>A0A8J4Y837</accession>